<evidence type="ECO:0000313" key="3">
    <source>
        <dbReference type="EMBL" id="SHF96808.1"/>
    </source>
</evidence>
<evidence type="ECO:0000313" key="4">
    <source>
        <dbReference type="Proteomes" id="UP000184436"/>
    </source>
</evidence>
<organism evidence="3 4">
    <name type="scientific">Bacteroides faecichinchillae</name>
    <dbReference type="NCBI Taxonomy" id="871325"/>
    <lineage>
        <taxon>Bacteria</taxon>
        <taxon>Pseudomonadati</taxon>
        <taxon>Bacteroidota</taxon>
        <taxon>Bacteroidia</taxon>
        <taxon>Bacteroidales</taxon>
        <taxon>Bacteroidaceae</taxon>
        <taxon>Bacteroides</taxon>
    </lineage>
</organism>
<dbReference type="RefSeq" id="WP_025073752.1">
    <property type="nucleotide sequence ID" value="NZ_FQVD01000053.1"/>
</dbReference>
<dbReference type="SUPFAM" id="SSF51735">
    <property type="entry name" value="NAD(P)-binding Rossmann-fold domains"/>
    <property type="match status" value="1"/>
</dbReference>
<dbReference type="Pfam" id="PF01370">
    <property type="entry name" value="Epimerase"/>
    <property type="match status" value="1"/>
</dbReference>
<dbReference type="Gene3D" id="3.40.50.720">
    <property type="entry name" value="NAD(P)-binding Rossmann-like Domain"/>
    <property type="match status" value="1"/>
</dbReference>
<feature type="domain" description="NAD-dependent epimerase/dehydratase" evidence="2">
    <location>
        <begin position="2"/>
        <end position="241"/>
    </location>
</feature>
<gene>
    <name evidence="3" type="ORF">SAMN05444349_1535</name>
</gene>
<reference evidence="3 4" key="1">
    <citation type="submission" date="2016-11" db="EMBL/GenBank/DDBJ databases">
        <authorList>
            <person name="Jaros S."/>
            <person name="Januszkiewicz K."/>
            <person name="Wedrychowicz H."/>
        </authorList>
    </citation>
    <scope>NUCLEOTIDE SEQUENCE [LARGE SCALE GENOMIC DNA]</scope>
    <source>
        <strain evidence="3 4">DSM 26883</strain>
    </source>
</reference>
<dbReference type="OrthoDB" id="9803111at2"/>
<dbReference type="Proteomes" id="UP000184436">
    <property type="component" value="Unassembled WGS sequence"/>
</dbReference>
<keyword evidence="4" id="KW-1185">Reference proteome</keyword>
<name>A0A1M5FZA5_9BACE</name>
<sequence>MILLVGATGYLGRYLSVYLKELGYDILALGRSKAVQTFFEENQIPFQFFDITDESSYLSLPKDGVEAIVCLSACLAEHETPVHKFFDINTLGVYKLLEYARMNGINKFILTSSHKVYNDIDKLIISEADGISFRGDHSPYIISKIAAENFVQYYQKDFGIQGIVLRLTGVHGYGEILGHLNTDGSYKKSTFELFFERILEGKKIEVWGDQTIKRDHIYIKDVLSAIKASIDTKDAAGIYTIASGIGYSQYDEAKALNEVFGNNKSEIELHPEKPGLTRGYVYSIDKAKNELLWKPQYTDIVTLYSDYKKEWESKRFHNYHFIKEADKPKTL</sequence>
<dbReference type="InterPro" id="IPR036291">
    <property type="entry name" value="NAD(P)-bd_dom_sf"/>
</dbReference>
<dbReference type="InterPro" id="IPR001509">
    <property type="entry name" value="Epimerase_deHydtase"/>
</dbReference>
<accession>A0A1M5FZA5</accession>
<dbReference type="PANTHER" id="PTHR43000">
    <property type="entry name" value="DTDP-D-GLUCOSE 4,6-DEHYDRATASE-RELATED"/>
    <property type="match status" value="1"/>
</dbReference>
<dbReference type="STRING" id="871325.SAMN05444349_1535"/>
<comment type="similarity">
    <text evidence="1">Belongs to the NAD(P)-dependent epimerase/dehydratase family.</text>
</comment>
<evidence type="ECO:0000256" key="1">
    <source>
        <dbReference type="ARBA" id="ARBA00007637"/>
    </source>
</evidence>
<proteinExistence type="inferred from homology"/>
<evidence type="ECO:0000259" key="2">
    <source>
        <dbReference type="Pfam" id="PF01370"/>
    </source>
</evidence>
<dbReference type="AlphaFoldDB" id="A0A1M5FZA5"/>
<protein>
    <submittedName>
        <fullName evidence="3">UDP-glucose 4-epimerase</fullName>
    </submittedName>
</protein>
<dbReference type="EMBL" id="FQVD01000053">
    <property type="protein sequence ID" value="SHF96808.1"/>
    <property type="molecule type" value="Genomic_DNA"/>
</dbReference>